<dbReference type="AlphaFoldDB" id="A0A644YU88"/>
<reference evidence="1" key="1">
    <citation type="submission" date="2019-08" db="EMBL/GenBank/DDBJ databases">
        <authorList>
            <person name="Kucharzyk K."/>
            <person name="Murdoch R.W."/>
            <person name="Higgins S."/>
            <person name="Loffler F."/>
        </authorList>
    </citation>
    <scope>NUCLEOTIDE SEQUENCE</scope>
</reference>
<gene>
    <name evidence="1" type="ORF">SDC9_76134</name>
</gene>
<sequence>MDVVVDEVVAVLEVLALADDVGADQYVQLAGFARHGHVTLLGARGEQGHDLLEVVALPQRGVGAVAAGDNRRLQSSCSEGGREVLVEVISGVREGGEHQNLAVAGVDRMLLFGVDDVLELAELQIVVGGDLVHLVEEFAKGLAVIPQVPLPGLDVEVVQVDADLVPESEGLDVGVVLVVDVEVLACHVRHKVGEVSSVVADPGQGVCDGALDLAQRQPEGFHGAFQAFEKVDGHQLLETLLAARLPQIRVGATCGDVVKVLVLAATRWEHVGQRGVDRQGQRL</sequence>
<accession>A0A644YU88</accession>
<comment type="caution">
    <text evidence="1">The sequence shown here is derived from an EMBL/GenBank/DDBJ whole genome shotgun (WGS) entry which is preliminary data.</text>
</comment>
<name>A0A644YU88_9ZZZZ</name>
<organism evidence="1">
    <name type="scientific">bioreactor metagenome</name>
    <dbReference type="NCBI Taxonomy" id="1076179"/>
    <lineage>
        <taxon>unclassified sequences</taxon>
        <taxon>metagenomes</taxon>
        <taxon>ecological metagenomes</taxon>
    </lineage>
</organism>
<dbReference type="EMBL" id="VSSQ01005554">
    <property type="protein sequence ID" value="MPM29594.1"/>
    <property type="molecule type" value="Genomic_DNA"/>
</dbReference>
<evidence type="ECO:0000313" key="1">
    <source>
        <dbReference type="EMBL" id="MPM29594.1"/>
    </source>
</evidence>
<protein>
    <submittedName>
        <fullName evidence="1">Uncharacterized protein</fullName>
    </submittedName>
</protein>
<proteinExistence type="predicted"/>